<sequence length="100" mass="10820">MTPSGATPGRRRRTPPRPCRHIPACPATPGTPPSSSSRGTPTRRTGRKPKYVQYEDFRPALPQPSAGGTPRARSPELSASLEQGRPPRRRRAALRATTGI</sequence>
<feature type="compositionally biased region" description="Low complexity" evidence="1">
    <location>
        <begin position="33"/>
        <end position="43"/>
    </location>
</feature>
<feature type="compositionally biased region" description="Basic residues" evidence="1">
    <location>
        <begin position="9"/>
        <end position="20"/>
    </location>
</feature>
<dbReference type="AlphaFoldDB" id="A0A7J5D6H9"/>
<dbReference type="EMBL" id="WBKG01000037">
    <property type="protein sequence ID" value="KAB1980463.1"/>
    <property type="molecule type" value="Genomic_DNA"/>
</dbReference>
<dbReference type="Proteomes" id="UP000442990">
    <property type="component" value="Unassembled WGS sequence"/>
</dbReference>
<feature type="region of interest" description="Disordered" evidence="1">
    <location>
        <begin position="1"/>
        <end position="100"/>
    </location>
</feature>
<name>A0A7J5D6H9_9ACTN</name>
<reference evidence="2 3" key="1">
    <citation type="submission" date="2019-09" db="EMBL/GenBank/DDBJ databases">
        <title>Isolation and identification of active actinomycetes.</title>
        <authorList>
            <person name="Yu Z."/>
            <person name="Han C."/>
            <person name="Yu B."/>
        </authorList>
    </citation>
    <scope>NUCLEOTIDE SEQUENCE [LARGE SCALE GENOMIC DNA]</scope>
    <source>
        <strain evidence="2 3">NEAU-H2</strain>
    </source>
</reference>
<protein>
    <submittedName>
        <fullName evidence="2">Uncharacterized protein</fullName>
    </submittedName>
</protein>
<keyword evidence="3" id="KW-1185">Reference proteome</keyword>
<organism evidence="2 3">
    <name type="scientific">Streptomyces triticiradicis</name>
    <dbReference type="NCBI Taxonomy" id="2651189"/>
    <lineage>
        <taxon>Bacteria</taxon>
        <taxon>Bacillati</taxon>
        <taxon>Actinomycetota</taxon>
        <taxon>Actinomycetes</taxon>
        <taxon>Kitasatosporales</taxon>
        <taxon>Streptomycetaceae</taxon>
        <taxon>Streptomyces</taxon>
    </lineage>
</organism>
<comment type="caution">
    <text evidence="2">The sequence shown here is derived from an EMBL/GenBank/DDBJ whole genome shotgun (WGS) entry which is preliminary data.</text>
</comment>
<gene>
    <name evidence="2" type="ORF">F8144_33575</name>
</gene>
<evidence type="ECO:0000256" key="1">
    <source>
        <dbReference type="SAM" id="MobiDB-lite"/>
    </source>
</evidence>
<evidence type="ECO:0000313" key="2">
    <source>
        <dbReference type="EMBL" id="KAB1980463.1"/>
    </source>
</evidence>
<accession>A0A7J5D6H9</accession>
<evidence type="ECO:0000313" key="3">
    <source>
        <dbReference type="Proteomes" id="UP000442990"/>
    </source>
</evidence>
<proteinExistence type="predicted"/>